<dbReference type="InterPro" id="IPR006119">
    <property type="entry name" value="Resolv_N"/>
</dbReference>
<evidence type="ECO:0000259" key="1">
    <source>
        <dbReference type="Pfam" id="PF00239"/>
    </source>
</evidence>
<dbReference type="Proteomes" id="UP001595872">
    <property type="component" value="Unassembled WGS sequence"/>
</dbReference>
<comment type="caution">
    <text evidence="2">The sequence shown here is derived from an EMBL/GenBank/DDBJ whole genome shotgun (WGS) entry which is preliminary data.</text>
</comment>
<proteinExistence type="predicted"/>
<gene>
    <name evidence="2" type="ORF">ACFPCY_18730</name>
</gene>
<dbReference type="EMBL" id="JBHSIT010000005">
    <property type="protein sequence ID" value="MFC4909365.1"/>
    <property type="molecule type" value="Genomic_DNA"/>
</dbReference>
<keyword evidence="3" id="KW-1185">Reference proteome</keyword>
<accession>A0ABV9TYU4</accession>
<sequence length="71" mass="7452">MHRDNGLTGTKREQPGLDQTLAAVRAGDTLVVPRLGRLAWSVPMPATSAALWSIAASACRWAAASTPQPTP</sequence>
<dbReference type="RefSeq" id="WP_378257515.1">
    <property type="nucleotide sequence ID" value="NZ_JBHSIT010000005.1"/>
</dbReference>
<protein>
    <submittedName>
        <fullName evidence="2">Recombinase family protein</fullName>
    </submittedName>
</protein>
<evidence type="ECO:0000313" key="3">
    <source>
        <dbReference type="Proteomes" id="UP001595872"/>
    </source>
</evidence>
<dbReference type="SUPFAM" id="SSF53041">
    <property type="entry name" value="Resolvase-like"/>
    <property type="match status" value="1"/>
</dbReference>
<name>A0ABV9TYU4_9ACTN</name>
<evidence type="ECO:0000313" key="2">
    <source>
        <dbReference type="EMBL" id="MFC4909365.1"/>
    </source>
</evidence>
<dbReference type="Pfam" id="PF00239">
    <property type="entry name" value="Resolvase"/>
    <property type="match status" value="1"/>
</dbReference>
<reference evidence="3" key="1">
    <citation type="journal article" date="2019" name="Int. J. Syst. Evol. Microbiol.">
        <title>The Global Catalogue of Microorganisms (GCM) 10K type strain sequencing project: providing services to taxonomists for standard genome sequencing and annotation.</title>
        <authorList>
            <consortium name="The Broad Institute Genomics Platform"/>
            <consortium name="The Broad Institute Genome Sequencing Center for Infectious Disease"/>
            <person name="Wu L."/>
            <person name="Ma J."/>
        </authorList>
    </citation>
    <scope>NUCLEOTIDE SEQUENCE [LARGE SCALE GENOMIC DNA]</scope>
    <source>
        <strain evidence="3">KLKA75</strain>
    </source>
</reference>
<dbReference type="InterPro" id="IPR036162">
    <property type="entry name" value="Resolvase-like_N_sf"/>
</dbReference>
<feature type="domain" description="Resolvase/invertase-type recombinase catalytic" evidence="1">
    <location>
        <begin position="3"/>
        <end position="41"/>
    </location>
</feature>
<dbReference type="Gene3D" id="3.40.50.1390">
    <property type="entry name" value="Resolvase, N-terminal catalytic domain"/>
    <property type="match status" value="1"/>
</dbReference>
<organism evidence="2 3">
    <name type="scientific">Actinomadura gamaensis</name>
    <dbReference type="NCBI Taxonomy" id="1763541"/>
    <lineage>
        <taxon>Bacteria</taxon>
        <taxon>Bacillati</taxon>
        <taxon>Actinomycetota</taxon>
        <taxon>Actinomycetes</taxon>
        <taxon>Streptosporangiales</taxon>
        <taxon>Thermomonosporaceae</taxon>
        <taxon>Actinomadura</taxon>
    </lineage>
</organism>